<gene>
    <name evidence="2" type="ORF">RT717_25190</name>
</gene>
<keyword evidence="3" id="KW-1185">Reference proteome</keyword>
<dbReference type="PRINTS" id="PR00111">
    <property type="entry name" value="ABHYDROLASE"/>
</dbReference>
<keyword evidence="2" id="KW-0378">Hydrolase</keyword>
<dbReference type="InterPro" id="IPR000073">
    <property type="entry name" value="AB_hydrolase_1"/>
</dbReference>
<dbReference type="Gene3D" id="3.40.50.1820">
    <property type="entry name" value="alpha/beta hydrolase"/>
    <property type="match status" value="1"/>
</dbReference>
<sequence length="326" mass="37575">MFKKTLVSLVLFTIGVFMALFRADLSLEDLSIKYAGRTSRFVKIDGQPIHYKSEGKGFPIILLHGTASSLQTWDKWSQELSQYYQVVRIDLPGFGLTGPFPDNDYSMKHYSEFLEKFISTVGLGRCYIAGNSLGGEIAWNFTIDYPERVEKLILIDAAGYPNDAPPPFIFRLAKAPGFNTFLRFSTPRFMVRNNLEEVYYDDSKIDEDLVERYQSLCRREGNRRAFIYRMNTAHIDRSDELSKIKQKTLIQWGKHDKWIPYNVADSFATSISHSVVKIYENAGHVPMEEIPEETVADAIQFLQEDSPFHFPFIFANSQEVRRGNNR</sequence>
<dbReference type="Proteomes" id="UP001302349">
    <property type="component" value="Chromosome"/>
</dbReference>
<dbReference type="GO" id="GO:0016787">
    <property type="term" value="F:hydrolase activity"/>
    <property type="evidence" value="ECO:0007669"/>
    <property type="project" value="UniProtKB-KW"/>
</dbReference>
<dbReference type="EMBL" id="CP136051">
    <property type="protein sequence ID" value="WOK06374.1"/>
    <property type="molecule type" value="Genomic_DNA"/>
</dbReference>
<dbReference type="RefSeq" id="WP_317489098.1">
    <property type="nucleotide sequence ID" value="NZ_CP136051.1"/>
</dbReference>
<name>A0ABZ0IQB6_9BACT</name>
<reference evidence="2 3" key="1">
    <citation type="journal article" date="2023" name="Microbiol. Resour. Announc.">
        <title>Complete Genome Sequence of Imperialibacter roseus strain P4T.</title>
        <authorList>
            <person name="Tizabi D.R."/>
            <person name="Bachvaroff T."/>
            <person name="Hill R.T."/>
        </authorList>
    </citation>
    <scope>NUCLEOTIDE SEQUENCE [LARGE SCALE GENOMIC DNA]</scope>
    <source>
        <strain evidence="2 3">P4T</strain>
    </source>
</reference>
<protein>
    <submittedName>
        <fullName evidence="2">Alpha/beta hydrolase</fullName>
    </submittedName>
</protein>
<dbReference type="InterPro" id="IPR029058">
    <property type="entry name" value="AB_hydrolase_fold"/>
</dbReference>
<accession>A0ABZ0IQB6</accession>
<evidence type="ECO:0000313" key="3">
    <source>
        <dbReference type="Proteomes" id="UP001302349"/>
    </source>
</evidence>
<dbReference type="PANTHER" id="PTHR46438">
    <property type="entry name" value="ALPHA/BETA-HYDROLASES SUPERFAMILY PROTEIN"/>
    <property type="match status" value="1"/>
</dbReference>
<dbReference type="SUPFAM" id="SSF53474">
    <property type="entry name" value="alpha/beta-Hydrolases"/>
    <property type="match status" value="1"/>
</dbReference>
<evidence type="ECO:0000313" key="2">
    <source>
        <dbReference type="EMBL" id="WOK06374.1"/>
    </source>
</evidence>
<organism evidence="2 3">
    <name type="scientific">Imperialibacter roseus</name>
    <dbReference type="NCBI Taxonomy" id="1324217"/>
    <lineage>
        <taxon>Bacteria</taxon>
        <taxon>Pseudomonadati</taxon>
        <taxon>Bacteroidota</taxon>
        <taxon>Cytophagia</taxon>
        <taxon>Cytophagales</taxon>
        <taxon>Flammeovirgaceae</taxon>
        <taxon>Imperialibacter</taxon>
    </lineage>
</organism>
<proteinExistence type="predicted"/>
<evidence type="ECO:0000259" key="1">
    <source>
        <dbReference type="Pfam" id="PF00561"/>
    </source>
</evidence>
<feature type="domain" description="AB hydrolase-1" evidence="1">
    <location>
        <begin position="59"/>
        <end position="289"/>
    </location>
</feature>
<dbReference type="Pfam" id="PF00561">
    <property type="entry name" value="Abhydrolase_1"/>
    <property type="match status" value="1"/>
</dbReference>
<dbReference type="PANTHER" id="PTHR46438:SF11">
    <property type="entry name" value="LIPASE-RELATED"/>
    <property type="match status" value="1"/>
</dbReference>